<accession>A0ABR2W9R1</accession>
<feature type="domain" description="FAD dependent oxidoreductase" evidence="6">
    <location>
        <begin position="8"/>
        <end position="384"/>
    </location>
</feature>
<sequence length="439" mass="48795">MSTTGKSVLILGGGCFGLSAGIELKNRGWNVTILDRQSIPASDAASTDINKAFRPDYGGDEVYQSLCLKAHKRWRQWNEETMALYQEKVFHECGALFLCYDKMGDFERNTIATLPEDATQTFKTSEEIAAAYPTLKDSGFKEGYLSKRAGWLNSKLGIQYLCDKAKKMGIKLVEGETVGMFKHFLKDRMGNIKGLVTLDGTEHRADLTIVASGAWTPAIVDMKGMMQATGHAVFQVNVPPALRHKYSDTALPVMFADILQSGYYSFPINKDGNLKVACHGQGYLNFPKTSNQEASISHPRTLVTSPEDTVPIDSVRKYRTFLRNTYPELRHLNIASTRLCWYTDSWDGNFYIDHVSGQPGLFVATGGSGHGYKFLPVLGEVIADAVEKKSSKITDKFRWRIPSASQTRDILRCNDGSIMLDDHPMATAKELEGDKPSKL</sequence>
<evidence type="ECO:0000256" key="1">
    <source>
        <dbReference type="ARBA" id="ARBA00001974"/>
    </source>
</evidence>
<dbReference type="EMBL" id="JASJQH010006905">
    <property type="protein sequence ID" value="KAK9728037.1"/>
    <property type="molecule type" value="Genomic_DNA"/>
</dbReference>
<dbReference type="PANTHER" id="PTHR10961">
    <property type="entry name" value="PEROXISOMAL SARCOSINE OXIDASE"/>
    <property type="match status" value="1"/>
</dbReference>
<evidence type="ECO:0000256" key="5">
    <source>
        <dbReference type="ARBA" id="ARBA00023002"/>
    </source>
</evidence>
<dbReference type="InterPro" id="IPR045170">
    <property type="entry name" value="MTOX"/>
</dbReference>
<keyword evidence="8" id="KW-1185">Reference proteome</keyword>
<dbReference type="Gene3D" id="3.50.50.60">
    <property type="entry name" value="FAD/NAD(P)-binding domain"/>
    <property type="match status" value="1"/>
</dbReference>
<keyword evidence="4" id="KW-0274">FAD</keyword>
<evidence type="ECO:0000256" key="2">
    <source>
        <dbReference type="ARBA" id="ARBA00010989"/>
    </source>
</evidence>
<dbReference type="SUPFAM" id="SSF54373">
    <property type="entry name" value="FAD-linked reductases, C-terminal domain"/>
    <property type="match status" value="1"/>
</dbReference>
<dbReference type="Pfam" id="PF01266">
    <property type="entry name" value="DAO"/>
    <property type="match status" value="1"/>
</dbReference>
<protein>
    <recommendedName>
        <fullName evidence="6">FAD dependent oxidoreductase domain-containing protein</fullName>
    </recommendedName>
</protein>
<comment type="caution">
    <text evidence="7">The sequence shown here is derived from an EMBL/GenBank/DDBJ whole genome shotgun (WGS) entry which is preliminary data.</text>
</comment>
<proteinExistence type="inferred from homology"/>
<dbReference type="InterPro" id="IPR036188">
    <property type="entry name" value="FAD/NAD-bd_sf"/>
</dbReference>
<evidence type="ECO:0000313" key="7">
    <source>
        <dbReference type="EMBL" id="KAK9728037.1"/>
    </source>
</evidence>
<dbReference type="Gene3D" id="3.30.9.10">
    <property type="entry name" value="D-Amino Acid Oxidase, subunit A, domain 2"/>
    <property type="match status" value="1"/>
</dbReference>
<gene>
    <name evidence="7" type="ORF">K7432_001353</name>
</gene>
<evidence type="ECO:0000259" key="6">
    <source>
        <dbReference type="Pfam" id="PF01266"/>
    </source>
</evidence>
<evidence type="ECO:0000313" key="8">
    <source>
        <dbReference type="Proteomes" id="UP001479436"/>
    </source>
</evidence>
<comment type="cofactor">
    <cofactor evidence="1">
        <name>FAD</name>
        <dbReference type="ChEBI" id="CHEBI:57692"/>
    </cofactor>
</comment>
<dbReference type="InterPro" id="IPR006076">
    <property type="entry name" value="FAD-dep_OxRdtase"/>
</dbReference>
<dbReference type="PANTHER" id="PTHR10961:SF15">
    <property type="entry name" value="FAD DEPENDENT OXIDOREDUCTASE DOMAIN-CONTAINING PROTEIN"/>
    <property type="match status" value="1"/>
</dbReference>
<dbReference type="Proteomes" id="UP001479436">
    <property type="component" value="Unassembled WGS sequence"/>
</dbReference>
<keyword evidence="5" id="KW-0560">Oxidoreductase</keyword>
<dbReference type="SUPFAM" id="SSF51905">
    <property type="entry name" value="FAD/NAD(P)-binding domain"/>
    <property type="match status" value="1"/>
</dbReference>
<keyword evidence="3" id="KW-0285">Flavoprotein</keyword>
<organism evidence="7 8">
    <name type="scientific">Basidiobolus ranarum</name>
    <dbReference type="NCBI Taxonomy" id="34480"/>
    <lineage>
        <taxon>Eukaryota</taxon>
        <taxon>Fungi</taxon>
        <taxon>Fungi incertae sedis</taxon>
        <taxon>Zoopagomycota</taxon>
        <taxon>Entomophthoromycotina</taxon>
        <taxon>Basidiobolomycetes</taxon>
        <taxon>Basidiobolales</taxon>
        <taxon>Basidiobolaceae</taxon>
        <taxon>Basidiobolus</taxon>
    </lineage>
</organism>
<comment type="similarity">
    <text evidence="2">Belongs to the MSOX/MTOX family.</text>
</comment>
<reference evidence="7 8" key="1">
    <citation type="submission" date="2023-04" db="EMBL/GenBank/DDBJ databases">
        <title>Genome of Basidiobolus ranarum AG-B5.</title>
        <authorList>
            <person name="Stajich J.E."/>
            <person name="Carter-House D."/>
            <person name="Gryganskyi A."/>
        </authorList>
    </citation>
    <scope>NUCLEOTIDE SEQUENCE [LARGE SCALE GENOMIC DNA]</scope>
    <source>
        <strain evidence="7 8">AG-B5</strain>
    </source>
</reference>
<evidence type="ECO:0000256" key="3">
    <source>
        <dbReference type="ARBA" id="ARBA00022630"/>
    </source>
</evidence>
<name>A0ABR2W9R1_9FUNG</name>
<evidence type="ECO:0000256" key="4">
    <source>
        <dbReference type="ARBA" id="ARBA00022827"/>
    </source>
</evidence>